<name>A0A4Q2E065_9AGAR</name>
<dbReference type="GO" id="GO:0033615">
    <property type="term" value="P:mitochondrial proton-transporting ATP synthase complex assembly"/>
    <property type="evidence" value="ECO:0007669"/>
    <property type="project" value="InterPro"/>
</dbReference>
<protein>
    <recommendedName>
        <fullName evidence="3">Mitochondrial zinc maintenance protein 1, mitochondrial</fullName>
    </recommendedName>
</protein>
<organism evidence="1 2">
    <name type="scientific">Candolleomyces aberdarensis</name>
    <dbReference type="NCBI Taxonomy" id="2316362"/>
    <lineage>
        <taxon>Eukaryota</taxon>
        <taxon>Fungi</taxon>
        <taxon>Dikarya</taxon>
        <taxon>Basidiomycota</taxon>
        <taxon>Agaricomycotina</taxon>
        <taxon>Agaricomycetes</taxon>
        <taxon>Agaricomycetidae</taxon>
        <taxon>Agaricales</taxon>
        <taxon>Agaricineae</taxon>
        <taxon>Psathyrellaceae</taxon>
        <taxon>Candolleomyces</taxon>
    </lineage>
</organism>
<evidence type="ECO:0000313" key="2">
    <source>
        <dbReference type="Proteomes" id="UP000290288"/>
    </source>
</evidence>
<evidence type="ECO:0008006" key="3">
    <source>
        <dbReference type="Google" id="ProtNLM"/>
    </source>
</evidence>
<dbReference type="Proteomes" id="UP000290288">
    <property type="component" value="Unassembled WGS sequence"/>
</dbReference>
<dbReference type="AlphaFoldDB" id="A0A4Q2E065"/>
<dbReference type="Pfam" id="PF13233">
    <property type="entry name" value="Complex1_LYR_2"/>
    <property type="match status" value="1"/>
</dbReference>
<dbReference type="EMBL" id="SDEE01000007">
    <property type="protein sequence ID" value="RXW25232.1"/>
    <property type="molecule type" value="Genomic_DNA"/>
</dbReference>
<sequence>MVSKYSAGYRGILRELRKSLDPSRKVNPVIRSHFRSIVESARANPTDQALVDIDSTVLFLRSQREHKRLVDRYNPLHDLTEPERIKATANRVGLNLPKLPNPESQ</sequence>
<proteinExistence type="predicted"/>
<dbReference type="PANTHER" id="PTHR28015">
    <property type="entry name" value="ATP SYNTHASE ASSEMBLY FACTOR FMC1, MITOCHONDRIAL"/>
    <property type="match status" value="1"/>
</dbReference>
<keyword evidence="2" id="KW-1185">Reference proteome</keyword>
<evidence type="ECO:0000313" key="1">
    <source>
        <dbReference type="EMBL" id="RXW25232.1"/>
    </source>
</evidence>
<gene>
    <name evidence="1" type="ORF">EST38_g576</name>
</gene>
<dbReference type="PANTHER" id="PTHR28015:SF1">
    <property type="entry name" value="ATP SYNTHASE ASSEMBLY FACTOR FMC1, MITOCHONDRIAL"/>
    <property type="match status" value="1"/>
</dbReference>
<reference evidence="1 2" key="1">
    <citation type="submission" date="2019-01" db="EMBL/GenBank/DDBJ databases">
        <title>Draft genome sequence of Psathyrella aberdarensis IHI B618.</title>
        <authorList>
            <person name="Buettner E."/>
            <person name="Kellner H."/>
        </authorList>
    </citation>
    <scope>NUCLEOTIDE SEQUENCE [LARGE SCALE GENOMIC DNA]</scope>
    <source>
        <strain evidence="1 2">IHI B618</strain>
    </source>
</reference>
<dbReference type="STRING" id="2316362.A0A4Q2E065"/>
<dbReference type="InterPro" id="IPR039196">
    <property type="entry name" value="Fmc1"/>
</dbReference>
<dbReference type="OrthoDB" id="15893at2759"/>
<accession>A0A4Q2E065</accession>
<comment type="caution">
    <text evidence="1">The sequence shown here is derived from an EMBL/GenBank/DDBJ whole genome shotgun (WGS) entry which is preliminary data.</text>
</comment>
<dbReference type="GO" id="GO:0005759">
    <property type="term" value="C:mitochondrial matrix"/>
    <property type="evidence" value="ECO:0007669"/>
    <property type="project" value="TreeGrafter"/>
</dbReference>